<dbReference type="GO" id="GO:0044718">
    <property type="term" value="P:siderophore transmembrane transport"/>
    <property type="evidence" value="ECO:0007669"/>
    <property type="project" value="TreeGrafter"/>
</dbReference>
<evidence type="ECO:0000259" key="13">
    <source>
        <dbReference type="Pfam" id="PF00593"/>
    </source>
</evidence>
<proteinExistence type="inferred from homology"/>
<comment type="subcellular location">
    <subcellularLocation>
        <location evidence="1 10">Cell outer membrane</location>
        <topology evidence="1 10">Multi-pass membrane protein</topology>
    </subcellularLocation>
</comment>
<feature type="domain" description="TonB-dependent receptor plug" evidence="14">
    <location>
        <begin position="334"/>
        <end position="445"/>
    </location>
</feature>
<evidence type="ECO:0000256" key="12">
    <source>
        <dbReference type="SAM" id="SignalP"/>
    </source>
</evidence>
<sequence>MRSFVLVVALLSAPAFANNTADEADVAFELGNRAYAKRDYDAALASYFLSYRLVPNRNVLFNIARCYEALDRNDEAYRYWNDLAVDDSLPESDKRDIRAALTRLGPKVALISVTSTPPGAEVFLDRKDLGARGRTPLTIAVPPGSHTVLLELDGHRGGSVKLTATRGREAKQNVELLRVVGSVTIKGTPEGALVKLADIELGRLPGTFELPPGQRVLTVQAPGFLTQQVVVDVKGDVGTTTEVTLAQQTKSTGKVVVTSNREASIVRVDGRDTGFTPTVLTLPVGEYEIEVTTDDVTPLKQKVVVTEGEEARVTAELRYAPPQVSAASKSSLTVDDAPASVTVITREELRAFGYQTLPEALQAVRGFFLADDRIYTYIGVRGFQPPGDLNTRILILWDGHPVNDVWAGQGFSARDLEVDLSGIERIEVVRGPASILFGTGAFFGVINVVPRARVGNNRYVEGVVGGGGQNSVKARAFGSLGSEGRSISLTGAGYFGEGAPNTDLGNGFTVRGLDGERALGVSMRGELEGFTLVAKLQQRRKQIPTQPLGSSFGVPGTEYTDARGFAELRYEKAWSRVTLNARVSYDGSRYRGWYAQADDLGNRLPRITDTGGADWLTAEVRAGVTLFDGNRLTAAFEGQGQFVRQQPVGFSQQDPHTRVLLSGTLLDEWRIGSRVFLQAGIRLDKYFDLPDFAFSPRGALVARIYEQGITKLVVGRAFRAPNVYETYFGDNFVTQRPAPTPPRPELITTFEIEHSHDFTPELRATVAGYFNLIDQLVVLSEELEPTPLCGAGGEPAQCVVYTNSGGTLMAGGAEAQLRWRPGRYTLVEGSYSFVWLGGVDITGGAYPMHLASIRALVPIKEGLVRLSTQGTYQSGRRAQDGTFLGEAVLLNVGLSGEYGPIRYFAGVQNLLDQRYSVPVLSEINFSRVPQYGRTFYVELAASF</sequence>
<feature type="domain" description="PEGA" evidence="15">
    <location>
        <begin position="181"/>
        <end position="246"/>
    </location>
</feature>
<keyword evidence="3 10" id="KW-1134">Transmembrane beta strand</keyword>
<evidence type="ECO:0000256" key="9">
    <source>
        <dbReference type="ARBA" id="ARBA00023237"/>
    </source>
</evidence>
<accession>A0A2W5TS11</accession>
<dbReference type="InterPro" id="IPR012910">
    <property type="entry name" value="Plug_dom"/>
</dbReference>
<keyword evidence="2 10" id="KW-0813">Transport</keyword>
<keyword evidence="5 12" id="KW-0732">Signal</keyword>
<dbReference type="InterPro" id="IPR039426">
    <property type="entry name" value="TonB-dep_rcpt-like"/>
</dbReference>
<keyword evidence="9 10" id="KW-0998">Cell outer membrane</keyword>
<evidence type="ECO:0000256" key="2">
    <source>
        <dbReference type="ARBA" id="ARBA00022448"/>
    </source>
</evidence>
<keyword evidence="8" id="KW-0675">Receptor</keyword>
<evidence type="ECO:0000256" key="5">
    <source>
        <dbReference type="ARBA" id="ARBA00022729"/>
    </source>
</evidence>
<dbReference type="Pfam" id="PF00593">
    <property type="entry name" value="TonB_dep_Rec_b-barrel"/>
    <property type="match status" value="1"/>
</dbReference>
<name>A0A2W5TS11_9BACT</name>
<evidence type="ECO:0000256" key="10">
    <source>
        <dbReference type="PROSITE-ProRule" id="PRU01360"/>
    </source>
</evidence>
<keyword evidence="6 11" id="KW-0798">TonB box</keyword>
<dbReference type="InterPro" id="IPR000531">
    <property type="entry name" value="Beta-barrel_TonB"/>
</dbReference>
<comment type="caution">
    <text evidence="16">The sequence shown here is derived from an EMBL/GenBank/DDBJ whole genome shotgun (WGS) entry which is preliminary data.</text>
</comment>
<evidence type="ECO:0000313" key="17">
    <source>
        <dbReference type="Proteomes" id="UP000249061"/>
    </source>
</evidence>
<organism evidence="16 17">
    <name type="scientific">Archangium gephyra</name>
    <dbReference type="NCBI Taxonomy" id="48"/>
    <lineage>
        <taxon>Bacteria</taxon>
        <taxon>Pseudomonadati</taxon>
        <taxon>Myxococcota</taxon>
        <taxon>Myxococcia</taxon>
        <taxon>Myxococcales</taxon>
        <taxon>Cystobacterineae</taxon>
        <taxon>Archangiaceae</taxon>
        <taxon>Archangium</taxon>
    </lineage>
</organism>
<protein>
    <submittedName>
        <fullName evidence="16">Ligand-gated channel protein</fullName>
    </submittedName>
</protein>
<evidence type="ECO:0000256" key="6">
    <source>
        <dbReference type="ARBA" id="ARBA00023077"/>
    </source>
</evidence>
<dbReference type="InterPro" id="IPR036942">
    <property type="entry name" value="Beta-barrel_TonB_sf"/>
</dbReference>
<dbReference type="Proteomes" id="UP000249061">
    <property type="component" value="Unassembled WGS sequence"/>
</dbReference>
<evidence type="ECO:0000256" key="8">
    <source>
        <dbReference type="ARBA" id="ARBA00023170"/>
    </source>
</evidence>
<evidence type="ECO:0000259" key="14">
    <source>
        <dbReference type="Pfam" id="PF07715"/>
    </source>
</evidence>
<evidence type="ECO:0000256" key="3">
    <source>
        <dbReference type="ARBA" id="ARBA00022452"/>
    </source>
</evidence>
<keyword evidence="7 10" id="KW-0472">Membrane</keyword>
<evidence type="ECO:0000259" key="15">
    <source>
        <dbReference type="Pfam" id="PF08308"/>
    </source>
</evidence>
<dbReference type="InterPro" id="IPR011990">
    <property type="entry name" value="TPR-like_helical_dom_sf"/>
</dbReference>
<feature type="domain" description="PEGA" evidence="15">
    <location>
        <begin position="111"/>
        <end position="176"/>
    </location>
</feature>
<dbReference type="InterPro" id="IPR037066">
    <property type="entry name" value="Plug_dom_sf"/>
</dbReference>
<feature type="domain" description="TonB-dependent receptor-like beta-barrel" evidence="13">
    <location>
        <begin position="527"/>
        <end position="910"/>
    </location>
</feature>
<feature type="chain" id="PRO_5016040642" evidence="12">
    <location>
        <begin position="18"/>
        <end position="943"/>
    </location>
</feature>
<dbReference type="AlphaFoldDB" id="A0A2W5TS11"/>
<dbReference type="Gene3D" id="2.170.130.10">
    <property type="entry name" value="TonB-dependent receptor, plug domain"/>
    <property type="match status" value="1"/>
</dbReference>
<gene>
    <name evidence="16" type="ORF">DI536_00410</name>
</gene>
<dbReference type="GO" id="GO:0009279">
    <property type="term" value="C:cell outer membrane"/>
    <property type="evidence" value="ECO:0007669"/>
    <property type="project" value="UniProtKB-SubCell"/>
</dbReference>
<dbReference type="InterPro" id="IPR013229">
    <property type="entry name" value="PEGA"/>
</dbReference>
<evidence type="ECO:0000256" key="4">
    <source>
        <dbReference type="ARBA" id="ARBA00022692"/>
    </source>
</evidence>
<evidence type="ECO:0000313" key="16">
    <source>
        <dbReference type="EMBL" id="PZR18380.1"/>
    </source>
</evidence>
<dbReference type="Gene3D" id="2.40.170.20">
    <property type="entry name" value="TonB-dependent receptor, beta-barrel domain"/>
    <property type="match status" value="1"/>
</dbReference>
<evidence type="ECO:0000256" key="7">
    <source>
        <dbReference type="ARBA" id="ARBA00023136"/>
    </source>
</evidence>
<keyword evidence="4 10" id="KW-0812">Transmembrane</keyword>
<dbReference type="Pfam" id="PF08308">
    <property type="entry name" value="PEGA"/>
    <property type="match status" value="3"/>
</dbReference>
<dbReference type="PROSITE" id="PS52016">
    <property type="entry name" value="TONB_DEPENDENT_REC_3"/>
    <property type="match status" value="1"/>
</dbReference>
<evidence type="ECO:0000256" key="1">
    <source>
        <dbReference type="ARBA" id="ARBA00004571"/>
    </source>
</evidence>
<evidence type="ECO:0000256" key="11">
    <source>
        <dbReference type="RuleBase" id="RU003357"/>
    </source>
</evidence>
<reference evidence="16 17" key="1">
    <citation type="submission" date="2017-08" db="EMBL/GenBank/DDBJ databases">
        <title>Infants hospitalized years apart are colonized by the same room-sourced microbial strains.</title>
        <authorList>
            <person name="Brooks B."/>
            <person name="Olm M.R."/>
            <person name="Firek B.A."/>
            <person name="Baker R."/>
            <person name="Thomas B.C."/>
            <person name="Morowitz M.J."/>
            <person name="Banfield J.F."/>
        </authorList>
    </citation>
    <scope>NUCLEOTIDE SEQUENCE [LARGE SCALE GENOMIC DNA]</scope>
    <source>
        <strain evidence="16">S2_003_000_R2_14</strain>
    </source>
</reference>
<dbReference type="SUPFAM" id="SSF48452">
    <property type="entry name" value="TPR-like"/>
    <property type="match status" value="1"/>
</dbReference>
<dbReference type="GO" id="GO:0015344">
    <property type="term" value="F:siderophore uptake transmembrane transporter activity"/>
    <property type="evidence" value="ECO:0007669"/>
    <property type="project" value="TreeGrafter"/>
</dbReference>
<comment type="similarity">
    <text evidence="10 11">Belongs to the TonB-dependent receptor family.</text>
</comment>
<dbReference type="Gene3D" id="1.25.40.10">
    <property type="entry name" value="Tetratricopeptide repeat domain"/>
    <property type="match status" value="1"/>
</dbReference>
<dbReference type="EMBL" id="QFQP01000001">
    <property type="protein sequence ID" value="PZR18380.1"/>
    <property type="molecule type" value="Genomic_DNA"/>
</dbReference>
<dbReference type="Pfam" id="PF07715">
    <property type="entry name" value="Plug"/>
    <property type="match status" value="1"/>
</dbReference>
<feature type="domain" description="PEGA" evidence="15">
    <location>
        <begin position="253"/>
        <end position="318"/>
    </location>
</feature>
<dbReference type="SUPFAM" id="SSF56935">
    <property type="entry name" value="Porins"/>
    <property type="match status" value="1"/>
</dbReference>
<feature type="signal peptide" evidence="12">
    <location>
        <begin position="1"/>
        <end position="17"/>
    </location>
</feature>
<dbReference type="PANTHER" id="PTHR30069">
    <property type="entry name" value="TONB-DEPENDENT OUTER MEMBRANE RECEPTOR"/>
    <property type="match status" value="1"/>
</dbReference>
<dbReference type="PANTHER" id="PTHR30069:SF29">
    <property type="entry name" value="HEMOGLOBIN AND HEMOGLOBIN-HAPTOGLOBIN-BINDING PROTEIN 1-RELATED"/>
    <property type="match status" value="1"/>
</dbReference>